<name>A0ACC1S3J5_9HYPO</name>
<reference evidence="1" key="1">
    <citation type="submission" date="2022-08" db="EMBL/GenBank/DDBJ databases">
        <title>Genome Sequence of Fusarium decemcellulare.</title>
        <authorList>
            <person name="Buettner E."/>
        </authorList>
    </citation>
    <scope>NUCLEOTIDE SEQUENCE</scope>
    <source>
        <strain evidence="1">Babe19</strain>
    </source>
</reference>
<dbReference type="Proteomes" id="UP001148629">
    <property type="component" value="Unassembled WGS sequence"/>
</dbReference>
<evidence type="ECO:0000313" key="1">
    <source>
        <dbReference type="EMBL" id="KAJ3531232.1"/>
    </source>
</evidence>
<dbReference type="EMBL" id="JANRMS010001083">
    <property type="protein sequence ID" value="KAJ3531232.1"/>
    <property type="molecule type" value="Genomic_DNA"/>
</dbReference>
<evidence type="ECO:0000313" key="2">
    <source>
        <dbReference type="Proteomes" id="UP001148629"/>
    </source>
</evidence>
<accession>A0ACC1S3J5</accession>
<proteinExistence type="predicted"/>
<organism evidence="1 2">
    <name type="scientific">Fusarium decemcellulare</name>
    <dbReference type="NCBI Taxonomy" id="57161"/>
    <lineage>
        <taxon>Eukaryota</taxon>
        <taxon>Fungi</taxon>
        <taxon>Dikarya</taxon>
        <taxon>Ascomycota</taxon>
        <taxon>Pezizomycotina</taxon>
        <taxon>Sordariomycetes</taxon>
        <taxon>Hypocreomycetidae</taxon>
        <taxon>Hypocreales</taxon>
        <taxon>Nectriaceae</taxon>
        <taxon>Fusarium</taxon>
        <taxon>Fusarium decemcellulare species complex</taxon>
    </lineage>
</organism>
<protein>
    <submittedName>
        <fullName evidence="1">Uncharacterized protein</fullName>
    </submittedName>
</protein>
<sequence>MTCRVYEKELLINPPALSISKGSIELPAGQTPRDSLVPKAVAQLTRSAPTPNSSVTSTSFCGVVHAFPVCRGGHPSWTRPDGLPGVQASATRALAPRASLSPIIIVSADLGSRAQLRVRFSGGSVACGAENSNSAYELRMADCNASALDGCQMGELQPRLDCAGQHRVSQLVLQR</sequence>
<gene>
    <name evidence="1" type="ORF">NM208_g8965</name>
</gene>
<keyword evidence="2" id="KW-1185">Reference proteome</keyword>
<comment type="caution">
    <text evidence="1">The sequence shown here is derived from an EMBL/GenBank/DDBJ whole genome shotgun (WGS) entry which is preliminary data.</text>
</comment>